<feature type="transmembrane region" description="Helical" evidence="7">
    <location>
        <begin position="160"/>
        <end position="185"/>
    </location>
</feature>
<feature type="transmembrane region" description="Helical" evidence="7">
    <location>
        <begin position="205"/>
        <end position="227"/>
    </location>
</feature>
<dbReference type="PANTHER" id="PTHR48017">
    <property type="entry name" value="OS05G0424000 PROTEIN-RELATED"/>
    <property type="match status" value="1"/>
</dbReference>
<dbReference type="AlphaFoldDB" id="S8CJM2"/>
<dbReference type="GO" id="GO:0016020">
    <property type="term" value="C:membrane"/>
    <property type="evidence" value="ECO:0007669"/>
    <property type="project" value="UniProtKB-SubCell"/>
</dbReference>
<feature type="transmembrane region" description="Helical" evidence="7">
    <location>
        <begin position="34"/>
        <end position="54"/>
    </location>
</feature>
<evidence type="ECO:0000256" key="4">
    <source>
        <dbReference type="ARBA" id="ARBA00022970"/>
    </source>
</evidence>
<feature type="transmembrane region" description="Helical" evidence="7">
    <location>
        <begin position="9"/>
        <end position="28"/>
    </location>
</feature>
<accession>S8CJM2</accession>
<protein>
    <recommendedName>
        <fullName evidence="8">Amino acid transporter transmembrane domain-containing protein</fullName>
    </recommendedName>
</protein>
<evidence type="ECO:0000256" key="1">
    <source>
        <dbReference type="ARBA" id="ARBA00004370"/>
    </source>
</evidence>
<dbReference type="EMBL" id="AUSU01003436">
    <property type="protein sequence ID" value="EPS66860.1"/>
    <property type="molecule type" value="Genomic_DNA"/>
</dbReference>
<comment type="caution">
    <text evidence="9">The sequence shown here is derived from an EMBL/GenBank/DDBJ whole genome shotgun (WGS) entry which is preliminary data.</text>
</comment>
<evidence type="ECO:0000313" key="9">
    <source>
        <dbReference type="EMBL" id="EPS66860.1"/>
    </source>
</evidence>
<evidence type="ECO:0000256" key="5">
    <source>
        <dbReference type="ARBA" id="ARBA00022989"/>
    </source>
</evidence>
<organism evidence="9 10">
    <name type="scientific">Genlisea aurea</name>
    <dbReference type="NCBI Taxonomy" id="192259"/>
    <lineage>
        <taxon>Eukaryota</taxon>
        <taxon>Viridiplantae</taxon>
        <taxon>Streptophyta</taxon>
        <taxon>Embryophyta</taxon>
        <taxon>Tracheophyta</taxon>
        <taxon>Spermatophyta</taxon>
        <taxon>Magnoliopsida</taxon>
        <taxon>eudicotyledons</taxon>
        <taxon>Gunneridae</taxon>
        <taxon>Pentapetalae</taxon>
        <taxon>asterids</taxon>
        <taxon>lamiids</taxon>
        <taxon>Lamiales</taxon>
        <taxon>Lentibulariaceae</taxon>
        <taxon>Genlisea</taxon>
    </lineage>
</organism>
<sequence length="420" mass="45315">RSGTMWSSFAHIITGVIGSGVLTLAWSMAQLGWIAGPLTMLAFALVTIVSAFLLSNCYRSFDAENRLCRNASYREAVQRILGKSSGLVCGVITQLGFFKVGVVYTIASSVSMGAIQRSNCFRNQGREAICGNDNTTYYTLIFGIVQVAVSQIPDFSKTKWLSVFAAAMSFSYSAIGSGLGLAKVIEDREVKGSIWGVPASTAVDKLWGVAQALGNIGFSFPFTVIFLEIMDTLKSDPAEKVTMKKASILSVSVTCLFYFLCGGLGYAAFGNSTPGNILTAFGDSSSETLWVVGFANACVVLHLVGAYQMFSQALYANIEKSLKRSFPNNRLFQNEVNPIARLCLRSAYVSLTTGVALIFPYFNQAIAVSGAVSFWPTVVYFPAEMYLKQKSVPPCSWKSIALRAYCLVGLVVMSFALVGS</sequence>
<feature type="transmembrane region" description="Helical" evidence="7">
    <location>
        <begin position="289"/>
        <end position="318"/>
    </location>
</feature>
<keyword evidence="10" id="KW-1185">Reference proteome</keyword>
<evidence type="ECO:0000259" key="8">
    <source>
        <dbReference type="Pfam" id="PF01490"/>
    </source>
</evidence>
<feature type="non-terminal residue" evidence="9">
    <location>
        <position position="1"/>
    </location>
</feature>
<dbReference type="OrthoDB" id="40134at2759"/>
<keyword evidence="3 7" id="KW-0812">Transmembrane</keyword>
<feature type="non-terminal residue" evidence="9">
    <location>
        <position position="420"/>
    </location>
</feature>
<keyword evidence="2" id="KW-0813">Transport</keyword>
<dbReference type="GO" id="GO:0006865">
    <property type="term" value="P:amino acid transport"/>
    <property type="evidence" value="ECO:0007669"/>
    <property type="project" value="UniProtKB-KW"/>
</dbReference>
<feature type="transmembrane region" description="Helical" evidence="7">
    <location>
        <begin position="248"/>
        <end position="269"/>
    </location>
</feature>
<evidence type="ECO:0000256" key="7">
    <source>
        <dbReference type="SAM" id="Phobius"/>
    </source>
</evidence>
<evidence type="ECO:0000313" key="10">
    <source>
        <dbReference type="Proteomes" id="UP000015453"/>
    </source>
</evidence>
<dbReference type="InterPro" id="IPR013057">
    <property type="entry name" value="AA_transpt_TM"/>
</dbReference>
<evidence type="ECO:0000256" key="2">
    <source>
        <dbReference type="ARBA" id="ARBA00022448"/>
    </source>
</evidence>
<feature type="transmembrane region" description="Helical" evidence="7">
    <location>
        <begin position="399"/>
        <end position="418"/>
    </location>
</feature>
<proteinExistence type="predicted"/>
<dbReference type="Pfam" id="PF01490">
    <property type="entry name" value="Aa_trans"/>
    <property type="match status" value="1"/>
</dbReference>
<evidence type="ECO:0000256" key="3">
    <source>
        <dbReference type="ARBA" id="ARBA00022692"/>
    </source>
</evidence>
<keyword evidence="6 7" id="KW-0472">Membrane</keyword>
<dbReference type="Proteomes" id="UP000015453">
    <property type="component" value="Unassembled WGS sequence"/>
</dbReference>
<reference evidence="9 10" key="1">
    <citation type="journal article" date="2013" name="BMC Genomics">
        <title>The miniature genome of a carnivorous plant Genlisea aurea contains a low number of genes and short non-coding sequences.</title>
        <authorList>
            <person name="Leushkin E.V."/>
            <person name="Sutormin R.A."/>
            <person name="Nabieva E.R."/>
            <person name="Penin A.A."/>
            <person name="Kondrashov A.S."/>
            <person name="Logacheva M.D."/>
        </authorList>
    </citation>
    <scope>NUCLEOTIDE SEQUENCE [LARGE SCALE GENOMIC DNA]</scope>
</reference>
<feature type="domain" description="Amino acid transporter transmembrane" evidence="8">
    <location>
        <begin position="2"/>
        <end position="418"/>
    </location>
</feature>
<evidence type="ECO:0000256" key="6">
    <source>
        <dbReference type="ARBA" id="ARBA00023136"/>
    </source>
</evidence>
<keyword evidence="4" id="KW-0029">Amino-acid transport</keyword>
<keyword evidence="5 7" id="KW-1133">Transmembrane helix</keyword>
<comment type="subcellular location">
    <subcellularLocation>
        <location evidence="1">Membrane</location>
    </subcellularLocation>
</comment>
<gene>
    <name evidence="9" type="ORF">M569_07918</name>
</gene>
<name>S8CJM2_9LAMI</name>
<feature type="transmembrane region" description="Helical" evidence="7">
    <location>
        <begin position="365"/>
        <end position="387"/>
    </location>
</feature>